<dbReference type="InterPro" id="IPR018870">
    <property type="entry name" value="Tti2"/>
</dbReference>
<comment type="similarity">
    <text evidence="1">Belongs to the TTI2 family.</text>
</comment>
<dbReference type="EMBL" id="JASBNA010000001">
    <property type="protein sequence ID" value="KAK7696567.1"/>
    <property type="molecule type" value="Genomic_DNA"/>
</dbReference>
<name>A0AAW0H063_9APHY</name>
<gene>
    <name evidence="2" type="ORF">QCA50_001225</name>
</gene>
<reference evidence="2 3" key="1">
    <citation type="submission" date="2022-09" db="EMBL/GenBank/DDBJ databases">
        <authorList>
            <person name="Palmer J.M."/>
        </authorList>
    </citation>
    <scope>NUCLEOTIDE SEQUENCE [LARGE SCALE GENOMIC DNA]</scope>
    <source>
        <strain evidence="2 3">DSM 7382</strain>
    </source>
</reference>
<accession>A0AAW0H063</accession>
<evidence type="ECO:0000313" key="2">
    <source>
        <dbReference type="EMBL" id="KAK7696567.1"/>
    </source>
</evidence>
<protein>
    <submittedName>
        <fullName evidence="2">Uncharacterized protein</fullName>
    </submittedName>
</protein>
<proteinExistence type="inferred from homology"/>
<keyword evidence="3" id="KW-1185">Reference proteome</keyword>
<dbReference type="AlphaFoldDB" id="A0AAW0H063"/>
<comment type="caution">
    <text evidence="2">The sequence shown here is derived from an EMBL/GenBank/DDBJ whole genome shotgun (WGS) entry which is preliminary data.</text>
</comment>
<dbReference type="GO" id="GO:0110078">
    <property type="term" value="C:TTT Hsp90 cochaperone complex"/>
    <property type="evidence" value="ECO:0007669"/>
    <property type="project" value="InterPro"/>
</dbReference>
<dbReference type="Proteomes" id="UP001385951">
    <property type="component" value="Unassembled WGS sequence"/>
</dbReference>
<sequence>MKTAMAYLHNPLTPTLIREVVPTWVALTELTTPEGSAARFDQHCTLLGDTIVGSVWAYGMEDQDAIQASIDVLPIVLKALNVGIARYLKAIIPQLVFTLGAKPENHASIQLQMASLRALRVTNPRMPAPNGALEERHYGQRCPKVGDIER</sequence>
<dbReference type="Pfam" id="PF10521">
    <property type="entry name" value="Tti2"/>
    <property type="match status" value="1"/>
</dbReference>
<organism evidence="2 3">
    <name type="scientific">Cerrena zonata</name>
    <dbReference type="NCBI Taxonomy" id="2478898"/>
    <lineage>
        <taxon>Eukaryota</taxon>
        <taxon>Fungi</taxon>
        <taxon>Dikarya</taxon>
        <taxon>Basidiomycota</taxon>
        <taxon>Agaricomycotina</taxon>
        <taxon>Agaricomycetes</taxon>
        <taxon>Polyporales</taxon>
        <taxon>Cerrenaceae</taxon>
        <taxon>Cerrena</taxon>
    </lineage>
</organism>
<evidence type="ECO:0000313" key="3">
    <source>
        <dbReference type="Proteomes" id="UP001385951"/>
    </source>
</evidence>
<evidence type="ECO:0000256" key="1">
    <source>
        <dbReference type="ARBA" id="ARBA00034736"/>
    </source>
</evidence>